<reference evidence="2 3" key="1">
    <citation type="submission" date="2024-06" db="EMBL/GenBank/DDBJ databases">
        <authorList>
            <person name="Kaempfer P."/>
            <person name="Viver T."/>
        </authorList>
    </citation>
    <scope>NUCLEOTIDE SEQUENCE [LARGE SCALE GENOMIC DNA]</scope>
    <source>
        <strain evidence="2 3">ST-64</strain>
    </source>
</reference>
<organism evidence="2 3">
    <name type="scientific">Sphingomonas plantiphila</name>
    <dbReference type="NCBI Taxonomy" id="3163295"/>
    <lineage>
        <taxon>Bacteria</taxon>
        <taxon>Pseudomonadati</taxon>
        <taxon>Pseudomonadota</taxon>
        <taxon>Alphaproteobacteria</taxon>
        <taxon>Sphingomonadales</taxon>
        <taxon>Sphingomonadaceae</taxon>
        <taxon>Sphingomonas</taxon>
    </lineage>
</organism>
<feature type="transmembrane region" description="Helical" evidence="1">
    <location>
        <begin position="77"/>
        <end position="93"/>
    </location>
</feature>
<keyword evidence="1" id="KW-1133">Transmembrane helix</keyword>
<keyword evidence="1" id="KW-0472">Membrane</keyword>
<feature type="transmembrane region" description="Helical" evidence="1">
    <location>
        <begin position="113"/>
        <end position="137"/>
    </location>
</feature>
<keyword evidence="1" id="KW-0812">Transmembrane</keyword>
<comment type="caution">
    <text evidence="2">The sequence shown here is derived from an EMBL/GenBank/DDBJ whole genome shotgun (WGS) entry which is preliminary data.</text>
</comment>
<dbReference type="RefSeq" id="WP_408079607.1">
    <property type="nucleotide sequence ID" value="NZ_JBELQC010000002.1"/>
</dbReference>
<name>A0ABW8YSH8_9SPHN</name>
<evidence type="ECO:0000313" key="3">
    <source>
        <dbReference type="Proteomes" id="UP001629244"/>
    </source>
</evidence>
<protein>
    <recommendedName>
        <fullName evidence="4">DoxX-like family protein</fullName>
    </recommendedName>
</protein>
<keyword evidence="3" id="KW-1185">Reference proteome</keyword>
<dbReference type="PANTHER" id="PTHR36974">
    <property type="entry name" value="MEMBRANE PROTEIN-RELATED"/>
    <property type="match status" value="1"/>
</dbReference>
<dbReference type="PANTHER" id="PTHR36974:SF1">
    <property type="entry name" value="DOXX FAMILY MEMBRANE PROTEIN"/>
    <property type="match status" value="1"/>
</dbReference>
<dbReference type="Proteomes" id="UP001629244">
    <property type="component" value="Unassembled WGS sequence"/>
</dbReference>
<dbReference type="EMBL" id="JBELQC010000002">
    <property type="protein sequence ID" value="MFL9842195.1"/>
    <property type="molecule type" value="Genomic_DNA"/>
</dbReference>
<evidence type="ECO:0008006" key="4">
    <source>
        <dbReference type="Google" id="ProtNLM"/>
    </source>
</evidence>
<gene>
    <name evidence="2" type="ORF">ABS767_14580</name>
</gene>
<sequence>MDETRPDVPETRARRIGRWALALFYGAAGVAHFLYTDAMVRIVPSWVPWDAREVVLTTGAAELICAAALMTRKWRLAAGWALALYALCVWPANVKHAMIDLAWLGGSGTGLSAWYHVPRLLAQPLLIAWALWAVGAVRMEQRAVPPRN</sequence>
<proteinExistence type="predicted"/>
<accession>A0ABW8YSH8</accession>
<evidence type="ECO:0000313" key="2">
    <source>
        <dbReference type="EMBL" id="MFL9842195.1"/>
    </source>
</evidence>
<evidence type="ECO:0000256" key="1">
    <source>
        <dbReference type="SAM" id="Phobius"/>
    </source>
</evidence>
<feature type="transmembrane region" description="Helical" evidence="1">
    <location>
        <begin position="54"/>
        <end position="70"/>
    </location>
</feature>
<feature type="transmembrane region" description="Helical" evidence="1">
    <location>
        <begin position="16"/>
        <end position="34"/>
    </location>
</feature>